<protein>
    <submittedName>
        <fullName evidence="1">Uncharacterized protein</fullName>
    </submittedName>
</protein>
<sequence length="596" mass="61182">MTRFAVGVDQERSTGVVDNPHSQMVAWAAAWNVFCCSLLRRAMPVMFLAMGDAFATTAKGMVAWMNAFIYSLAYILSPVATMLCRTISLKQLSIAGALLISVGQIACLVIDSLLLMAPVLALFCGIGSALSTVVNETAIHLHFTPARRSKAMTLHGAAFALAAIVYPVVLLFLVDTYGLNGALLLSGALSLNALGGSLIIARPAWMSPDDPIAPIHRPSHAAPAAVSEGSTAVGSGAKGAEDDGAYKPETSKMSAAGGDLSSAASAGNLGTASAAVSGVGGEGPVADEPEQPGPNKDEQQREGHEEAAKPPAGASPADQQAHTMDAAKASPMLSGPIPDNSVGVVLAVHSALVSHSVTTGAVVYDYVMDGDHSRSLSATLVLVSYGIGDLLGRACYEILLTTEEYRKVMAVQTFLHGGVLFLVALTQELLPLIPFSCAFGWLSSTLDVMPVPMLQRFLLPDAVERQLGICRAASGVACLLGPVLVMLFRDGESQSYTGLFLVSGGLSLLAGALWLPGLKKEMDEDGAKLKATTGVPASAADYPRMDNVAADEAGAVEPGAAGAGEGADAEGRGEPPAADTAIEPVAEPAQAGAPPV</sequence>
<name>A0ACB8DJM9_DERSI</name>
<reference evidence="1" key="1">
    <citation type="submission" date="2020-05" db="EMBL/GenBank/DDBJ databases">
        <title>Large-scale comparative analyses of tick genomes elucidate their genetic diversity and vector capacities.</title>
        <authorList>
            <person name="Jia N."/>
            <person name="Wang J."/>
            <person name="Shi W."/>
            <person name="Du L."/>
            <person name="Sun Y."/>
            <person name="Zhan W."/>
            <person name="Jiang J."/>
            <person name="Wang Q."/>
            <person name="Zhang B."/>
            <person name="Ji P."/>
            <person name="Sakyi L.B."/>
            <person name="Cui X."/>
            <person name="Yuan T."/>
            <person name="Jiang B."/>
            <person name="Yang W."/>
            <person name="Lam T.T.-Y."/>
            <person name="Chang Q."/>
            <person name="Ding S."/>
            <person name="Wang X."/>
            <person name="Zhu J."/>
            <person name="Ruan X."/>
            <person name="Zhao L."/>
            <person name="Wei J."/>
            <person name="Que T."/>
            <person name="Du C."/>
            <person name="Cheng J."/>
            <person name="Dai P."/>
            <person name="Han X."/>
            <person name="Huang E."/>
            <person name="Gao Y."/>
            <person name="Liu J."/>
            <person name="Shao H."/>
            <person name="Ye R."/>
            <person name="Li L."/>
            <person name="Wei W."/>
            <person name="Wang X."/>
            <person name="Wang C."/>
            <person name="Yang T."/>
            <person name="Huo Q."/>
            <person name="Li W."/>
            <person name="Guo W."/>
            <person name="Chen H."/>
            <person name="Zhou L."/>
            <person name="Ni X."/>
            <person name="Tian J."/>
            <person name="Zhou Y."/>
            <person name="Sheng Y."/>
            <person name="Liu T."/>
            <person name="Pan Y."/>
            <person name="Xia L."/>
            <person name="Li J."/>
            <person name="Zhao F."/>
            <person name="Cao W."/>
        </authorList>
    </citation>
    <scope>NUCLEOTIDE SEQUENCE</scope>
    <source>
        <strain evidence="1">Dsil-2018</strain>
    </source>
</reference>
<evidence type="ECO:0000313" key="1">
    <source>
        <dbReference type="EMBL" id="KAH7970786.1"/>
    </source>
</evidence>
<gene>
    <name evidence="1" type="ORF">HPB49_015556</name>
</gene>
<organism evidence="1 2">
    <name type="scientific">Dermacentor silvarum</name>
    <name type="common">Tick</name>
    <dbReference type="NCBI Taxonomy" id="543639"/>
    <lineage>
        <taxon>Eukaryota</taxon>
        <taxon>Metazoa</taxon>
        <taxon>Ecdysozoa</taxon>
        <taxon>Arthropoda</taxon>
        <taxon>Chelicerata</taxon>
        <taxon>Arachnida</taxon>
        <taxon>Acari</taxon>
        <taxon>Parasitiformes</taxon>
        <taxon>Ixodida</taxon>
        <taxon>Ixodoidea</taxon>
        <taxon>Ixodidae</taxon>
        <taxon>Rhipicephalinae</taxon>
        <taxon>Dermacentor</taxon>
    </lineage>
</organism>
<evidence type="ECO:0000313" key="2">
    <source>
        <dbReference type="Proteomes" id="UP000821865"/>
    </source>
</evidence>
<dbReference type="EMBL" id="CM023480">
    <property type="protein sequence ID" value="KAH7970786.1"/>
    <property type="molecule type" value="Genomic_DNA"/>
</dbReference>
<accession>A0ACB8DJM9</accession>
<keyword evidence="2" id="KW-1185">Reference proteome</keyword>
<proteinExistence type="predicted"/>
<dbReference type="Proteomes" id="UP000821865">
    <property type="component" value="Chromosome 11"/>
</dbReference>
<comment type="caution">
    <text evidence="1">The sequence shown here is derived from an EMBL/GenBank/DDBJ whole genome shotgun (WGS) entry which is preliminary data.</text>
</comment>